<dbReference type="EMBL" id="CM000606">
    <property type="protein sequence ID" value="EEC50587.1"/>
    <property type="molecule type" value="Genomic_DNA"/>
</dbReference>
<gene>
    <name evidence="2" type="ORF">PHATRDRAFT_43686</name>
</gene>
<dbReference type="Proteomes" id="UP000000759">
    <property type="component" value="Chromosome 2"/>
</dbReference>
<dbReference type="RefSeq" id="XP_002177773.1">
    <property type="nucleotide sequence ID" value="XM_002177737.1"/>
</dbReference>
<name>B7FT42_PHATC</name>
<protein>
    <submittedName>
        <fullName evidence="2">Uncharacterized protein</fullName>
    </submittedName>
</protein>
<feature type="region of interest" description="Disordered" evidence="1">
    <location>
        <begin position="1"/>
        <end position="20"/>
    </location>
</feature>
<evidence type="ECO:0000256" key="1">
    <source>
        <dbReference type="SAM" id="MobiDB-lite"/>
    </source>
</evidence>
<reference evidence="2 3" key="1">
    <citation type="journal article" date="2008" name="Nature">
        <title>The Phaeodactylum genome reveals the evolutionary history of diatom genomes.</title>
        <authorList>
            <person name="Bowler C."/>
            <person name="Allen A.E."/>
            <person name="Badger J.H."/>
            <person name="Grimwood J."/>
            <person name="Jabbari K."/>
            <person name="Kuo A."/>
            <person name="Maheswari U."/>
            <person name="Martens C."/>
            <person name="Maumus F."/>
            <person name="Otillar R.P."/>
            <person name="Rayko E."/>
            <person name="Salamov A."/>
            <person name="Vandepoele K."/>
            <person name="Beszteri B."/>
            <person name="Gruber A."/>
            <person name="Heijde M."/>
            <person name="Katinka M."/>
            <person name="Mock T."/>
            <person name="Valentin K."/>
            <person name="Verret F."/>
            <person name="Berges J.A."/>
            <person name="Brownlee C."/>
            <person name="Cadoret J.P."/>
            <person name="Chiovitti A."/>
            <person name="Choi C.J."/>
            <person name="Coesel S."/>
            <person name="De Martino A."/>
            <person name="Detter J.C."/>
            <person name="Durkin C."/>
            <person name="Falciatore A."/>
            <person name="Fournet J."/>
            <person name="Haruta M."/>
            <person name="Huysman M.J."/>
            <person name="Jenkins B.D."/>
            <person name="Jiroutova K."/>
            <person name="Jorgensen R.E."/>
            <person name="Joubert Y."/>
            <person name="Kaplan A."/>
            <person name="Kroger N."/>
            <person name="Kroth P.G."/>
            <person name="La Roche J."/>
            <person name="Lindquist E."/>
            <person name="Lommer M."/>
            <person name="Martin-Jezequel V."/>
            <person name="Lopez P.J."/>
            <person name="Lucas S."/>
            <person name="Mangogna M."/>
            <person name="McGinnis K."/>
            <person name="Medlin L.K."/>
            <person name="Montsant A."/>
            <person name="Oudot-Le Secq M.P."/>
            <person name="Napoli C."/>
            <person name="Obornik M."/>
            <person name="Parker M.S."/>
            <person name="Petit J.L."/>
            <person name="Porcel B.M."/>
            <person name="Poulsen N."/>
            <person name="Robison M."/>
            <person name="Rychlewski L."/>
            <person name="Rynearson T.A."/>
            <person name="Schmutz J."/>
            <person name="Shapiro H."/>
            <person name="Siaut M."/>
            <person name="Stanley M."/>
            <person name="Sussman M.R."/>
            <person name="Taylor A.R."/>
            <person name="Vardi A."/>
            <person name="von Dassow P."/>
            <person name="Vyverman W."/>
            <person name="Willis A."/>
            <person name="Wyrwicz L.S."/>
            <person name="Rokhsar D.S."/>
            <person name="Weissenbach J."/>
            <person name="Armbrust E.V."/>
            <person name="Green B.R."/>
            <person name="Van de Peer Y."/>
            <person name="Grigoriev I.V."/>
        </authorList>
    </citation>
    <scope>NUCLEOTIDE SEQUENCE [LARGE SCALE GENOMIC DNA]</scope>
    <source>
        <strain evidence="2 3">CCAP 1055/1</strain>
    </source>
</reference>
<sequence length="249" mass="27790">MAKRDDRNESRPSFHRLERPSKCPSCSRLIRVKTGARLASYLGLCIVAFHCWNTRSFYSKLTENHARGRISDEVEDESGRISLTCIEAVEGLVKGKILLIAIDFDLTIISIHTGGRWKWSADDLVPYVRPEFRCIICECLQKDIHVAVATFSDQVDLISDVLAATVAHDDAAQIPIYGGTANVRGSFEGKRSQLLLAVEHVEAKTGLSLPKEATVLVDDDRANIARAKKDGYKTIFYDPTIPHNKFPSF</sequence>
<keyword evidence="3" id="KW-1185">Reference proteome</keyword>
<reference evidence="3" key="2">
    <citation type="submission" date="2008-08" db="EMBL/GenBank/DDBJ databases">
        <authorList>
            <consortium name="Diatom Consortium"/>
            <person name="Grigoriev I."/>
            <person name="Grimwood J."/>
            <person name="Kuo A."/>
            <person name="Otillar R.P."/>
            <person name="Salamov A."/>
            <person name="Detter J.C."/>
            <person name="Lindquist E."/>
            <person name="Shapiro H."/>
            <person name="Lucas S."/>
            <person name="Glavina del Rio T."/>
            <person name="Pitluck S."/>
            <person name="Rokhsar D."/>
            <person name="Bowler C."/>
        </authorList>
    </citation>
    <scope>GENOME REANNOTATION</scope>
    <source>
        <strain evidence="3">CCAP 1055/1</strain>
    </source>
</reference>
<evidence type="ECO:0000313" key="3">
    <source>
        <dbReference type="Proteomes" id="UP000000759"/>
    </source>
</evidence>
<dbReference type="OrthoDB" id="10054414at2759"/>
<dbReference type="KEGG" id="pti:PHATRDRAFT_43686"/>
<dbReference type="HOGENOM" id="CLU_1117565_0_0_1"/>
<dbReference type="InParanoid" id="B7FT42"/>
<dbReference type="AlphaFoldDB" id="B7FT42"/>
<dbReference type="PaxDb" id="2850-Phatr43686"/>
<organism evidence="2 3">
    <name type="scientific">Phaeodactylum tricornutum (strain CCAP 1055/1)</name>
    <dbReference type="NCBI Taxonomy" id="556484"/>
    <lineage>
        <taxon>Eukaryota</taxon>
        <taxon>Sar</taxon>
        <taxon>Stramenopiles</taxon>
        <taxon>Ochrophyta</taxon>
        <taxon>Bacillariophyta</taxon>
        <taxon>Bacillariophyceae</taxon>
        <taxon>Bacillariophycidae</taxon>
        <taxon>Naviculales</taxon>
        <taxon>Phaeodactylaceae</taxon>
        <taxon>Phaeodactylum</taxon>
    </lineage>
</organism>
<proteinExistence type="predicted"/>
<accession>B7FT42</accession>
<dbReference type="GeneID" id="7196989"/>
<dbReference type="eggNOG" id="ENOG502S6KY">
    <property type="taxonomic scope" value="Eukaryota"/>
</dbReference>
<evidence type="ECO:0000313" key="2">
    <source>
        <dbReference type="EMBL" id="EEC50587.1"/>
    </source>
</evidence>